<evidence type="ECO:0000256" key="7">
    <source>
        <dbReference type="ARBA" id="ARBA00022741"/>
    </source>
</evidence>
<evidence type="ECO:0000313" key="17">
    <source>
        <dbReference type="Proteomes" id="UP000319514"/>
    </source>
</evidence>
<dbReference type="InterPro" id="IPR005467">
    <property type="entry name" value="His_kinase_dom"/>
</dbReference>
<proteinExistence type="predicted"/>
<dbReference type="InterPro" id="IPR003661">
    <property type="entry name" value="HisK_dim/P_dom"/>
</dbReference>
<sequence length="407" mass="42955">MPILSIVDATTAAILGGVGGLLVGAVAMLALRLSERSQHLVTAASPQPNLPAGVADVLAVLRSSGIVVDSADAVVKASPSAVALGLVRDTELVHAELRHLARQVRRDGVIREAELELARGPLGRGRLTMGVRVAPLGGSHVLLLLDDRTQARRVEEIRRDFVANVSHELKTPVGGLALLAEAVEGAADDPEAVERFAQRMRVEATRLTRLVQEIVDLSRLQVADTLHEPVIVDVSEVAAEAVERSRLVADAKGIEIATALDEGVHVFGDRELLITAVSNLVGNAIAYSGNDTKVAVAVHDADHGIVEVAVTDQGQGIPEQEQQRIFERFYRVDPARSRATGGTGLGLAIVKHVCANHGGEVTVWSEEGRGSTFTMRLPAAPDSAADTHSSPNTEAAPAAPVTREVTR</sequence>
<keyword evidence="4" id="KW-1003">Cell membrane</keyword>
<evidence type="ECO:0000256" key="1">
    <source>
        <dbReference type="ARBA" id="ARBA00000085"/>
    </source>
</evidence>
<keyword evidence="14" id="KW-0812">Transmembrane</keyword>
<keyword evidence="8 16" id="KW-0418">Kinase</keyword>
<dbReference type="CDD" id="cd00082">
    <property type="entry name" value="HisKA"/>
    <property type="match status" value="1"/>
</dbReference>
<evidence type="ECO:0000256" key="8">
    <source>
        <dbReference type="ARBA" id="ARBA00022777"/>
    </source>
</evidence>
<comment type="subcellular location">
    <subcellularLocation>
        <location evidence="2">Cell membrane</location>
    </subcellularLocation>
</comment>
<evidence type="ECO:0000256" key="12">
    <source>
        <dbReference type="ARBA" id="ARBA00039401"/>
    </source>
</evidence>
<dbReference type="Pfam" id="PF02518">
    <property type="entry name" value="HATPase_c"/>
    <property type="match status" value="1"/>
</dbReference>
<dbReference type="EMBL" id="VFOQ01000001">
    <property type="protein sequence ID" value="TQL61809.1"/>
    <property type="molecule type" value="Genomic_DNA"/>
</dbReference>
<keyword evidence="9" id="KW-0067">ATP-binding</keyword>
<dbReference type="InterPro" id="IPR036097">
    <property type="entry name" value="HisK_dim/P_sf"/>
</dbReference>
<evidence type="ECO:0000313" key="16">
    <source>
        <dbReference type="EMBL" id="TQL61809.1"/>
    </source>
</evidence>
<dbReference type="FunFam" id="3.30.565.10:FF:000006">
    <property type="entry name" value="Sensor histidine kinase WalK"/>
    <property type="match status" value="1"/>
</dbReference>
<dbReference type="GO" id="GO:0005524">
    <property type="term" value="F:ATP binding"/>
    <property type="evidence" value="ECO:0007669"/>
    <property type="project" value="UniProtKB-KW"/>
</dbReference>
<dbReference type="GO" id="GO:0004721">
    <property type="term" value="F:phosphoprotein phosphatase activity"/>
    <property type="evidence" value="ECO:0007669"/>
    <property type="project" value="TreeGrafter"/>
</dbReference>
<dbReference type="PROSITE" id="PS50109">
    <property type="entry name" value="HIS_KIN"/>
    <property type="match status" value="1"/>
</dbReference>
<evidence type="ECO:0000256" key="5">
    <source>
        <dbReference type="ARBA" id="ARBA00022553"/>
    </source>
</evidence>
<name>A0A542ZNG0_9MICO</name>
<keyword evidence="10" id="KW-0902">Two-component regulatory system</keyword>
<dbReference type="RefSeq" id="WP_141789543.1">
    <property type="nucleotide sequence ID" value="NZ_BAAAKX010000012.1"/>
</dbReference>
<evidence type="ECO:0000256" key="6">
    <source>
        <dbReference type="ARBA" id="ARBA00022679"/>
    </source>
</evidence>
<feature type="region of interest" description="Disordered" evidence="13">
    <location>
        <begin position="376"/>
        <end position="407"/>
    </location>
</feature>
<evidence type="ECO:0000256" key="9">
    <source>
        <dbReference type="ARBA" id="ARBA00022840"/>
    </source>
</evidence>
<dbReference type="PRINTS" id="PR00344">
    <property type="entry name" value="BCTRLSENSOR"/>
</dbReference>
<evidence type="ECO:0000256" key="13">
    <source>
        <dbReference type="SAM" id="MobiDB-lite"/>
    </source>
</evidence>
<keyword evidence="17" id="KW-1185">Reference proteome</keyword>
<evidence type="ECO:0000256" key="14">
    <source>
        <dbReference type="SAM" id="Phobius"/>
    </source>
</evidence>
<keyword evidence="11 14" id="KW-0472">Membrane</keyword>
<evidence type="ECO:0000256" key="10">
    <source>
        <dbReference type="ARBA" id="ARBA00023012"/>
    </source>
</evidence>
<dbReference type="Proteomes" id="UP000319514">
    <property type="component" value="Unassembled WGS sequence"/>
</dbReference>
<comment type="caution">
    <text evidence="16">The sequence shown here is derived from an EMBL/GenBank/DDBJ whole genome shotgun (WGS) entry which is preliminary data.</text>
</comment>
<evidence type="ECO:0000256" key="3">
    <source>
        <dbReference type="ARBA" id="ARBA00012438"/>
    </source>
</evidence>
<keyword evidence="7" id="KW-0547">Nucleotide-binding</keyword>
<dbReference type="CDD" id="cd00075">
    <property type="entry name" value="HATPase"/>
    <property type="match status" value="1"/>
</dbReference>
<evidence type="ECO:0000256" key="2">
    <source>
        <dbReference type="ARBA" id="ARBA00004236"/>
    </source>
</evidence>
<keyword evidence="6" id="KW-0808">Transferase</keyword>
<accession>A0A542ZNG0</accession>
<keyword evidence="5" id="KW-0597">Phosphoprotein</keyword>
<evidence type="ECO:0000256" key="11">
    <source>
        <dbReference type="ARBA" id="ARBA00023136"/>
    </source>
</evidence>
<dbReference type="PANTHER" id="PTHR45453:SF1">
    <property type="entry name" value="PHOSPHATE REGULON SENSOR PROTEIN PHOR"/>
    <property type="match status" value="1"/>
</dbReference>
<dbReference type="InterPro" id="IPR003594">
    <property type="entry name" value="HATPase_dom"/>
</dbReference>
<dbReference type="EC" id="2.7.13.3" evidence="3"/>
<evidence type="ECO:0000256" key="4">
    <source>
        <dbReference type="ARBA" id="ARBA00022475"/>
    </source>
</evidence>
<feature type="domain" description="Histidine kinase" evidence="15">
    <location>
        <begin position="164"/>
        <end position="381"/>
    </location>
</feature>
<organism evidence="16 17">
    <name type="scientific">Oryzihumus leptocrescens</name>
    <dbReference type="NCBI Taxonomy" id="297536"/>
    <lineage>
        <taxon>Bacteria</taxon>
        <taxon>Bacillati</taxon>
        <taxon>Actinomycetota</taxon>
        <taxon>Actinomycetes</taxon>
        <taxon>Micrococcales</taxon>
        <taxon>Intrasporangiaceae</taxon>
        <taxon>Oryzihumus</taxon>
    </lineage>
</organism>
<dbReference type="SUPFAM" id="SSF55874">
    <property type="entry name" value="ATPase domain of HSP90 chaperone/DNA topoisomerase II/histidine kinase"/>
    <property type="match status" value="1"/>
</dbReference>
<dbReference type="GO" id="GO:0005886">
    <property type="term" value="C:plasma membrane"/>
    <property type="evidence" value="ECO:0007669"/>
    <property type="project" value="UniProtKB-SubCell"/>
</dbReference>
<dbReference type="SUPFAM" id="SSF47384">
    <property type="entry name" value="Homodimeric domain of signal transducing histidine kinase"/>
    <property type="match status" value="1"/>
</dbReference>
<dbReference type="InterPro" id="IPR050351">
    <property type="entry name" value="BphY/WalK/GraS-like"/>
</dbReference>
<dbReference type="GO" id="GO:0016036">
    <property type="term" value="P:cellular response to phosphate starvation"/>
    <property type="evidence" value="ECO:0007669"/>
    <property type="project" value="TreeGrafter"/>
</dbReference>
<reference evidence="16 17" key="1">
    <citation type="submission" date="2019-06" db="EMBL/GenBank/DDBJ databases">
        <title>Sequencing the genomes of 1000 actinobacteria strains.</title>
        <authorList>
            <person name="Klenk H.-P."/>
        </authorList>
    </citation>
    <scope>NUCLEOTIDE SEQUENCE [LARGE SCALE GENOMIC DNA]</scope>
    <source>
        <strain evidence="16 17">DSM 18082</strain>
    </source>
</reference>
<comment type="catalytic activity">
    <reaction evidence="1">
        <text>ATP + protein L-histidine = ADP + protein N-phospho-L-histidine.</text>
        <dbReference type="EC" id="2.7.13.3"/>
    </reaction>
</comment>
<protein>
    <recommendedName>
        <fullName evidence="12">Sensor-like histidine kinase SenX3</fullName>
        <ecNumber evidence="3">2.7.13.3</ecNumber>
    </recommendedName>
</protein>
<dbReference type="OrthoDB" id="9813151at2"/>
<evidence type="ECO:0000259" key="15">
    <source>
        <dbReference type="PROSITE" id="PS50109"/>
    </source>
</evidence>
<dbReference type="SMART" id="SM00388">
    <property type="entry name" value="HisKA"/>
    <property type="match status" value="1"/>
</dbReference>
<dbReference type="Gene3D" id="1.10.287.130">
    <property type="match status" value="1"/>
</dbReference>
<dbReference type="AlphaFoldDB" id="A0A542ZNG0"/>
<dbReference type="InterPro" id="IPR004358">
    <property type="entry name" value="Sig_transdc_His_kin-like_C"/>
</dbReference>
<dbReference type="InterPro" id="IPR036890">
    <property type="entry name" value="HATPase_C_sf"/>
</dbReference>
<dbReference type="PANTHER" id="PTHR45453">
    <property type="entry name" value="PHOSPHATE REGULON SENSOR PROTEIN PHOR"/>
    <property type="match status" value="1"/>
</dbReference>
<keyword evidence="14" id="KW-1133">Transmembrane helix</keyword>
<gene>
    <name evidence="16" type="ORF">FB474_3229</name>
</gene>
<dbReference type="GO" id="GO:0000155">
    <property type="term" value="F:phosphorelay sensor kinase activity"/>
    <property type="evidence" value="ECO:0007669"/>
    <property type="project" value="InterPro"/>
</dbReference>
<dbReference type="SMART" id="SM00387">
    <property type="entry name" value="HATPase_c"/>
    <property type="match status" value="1"/>
</dbReference>
<dbReference type="Gene3D" id="3.30.565.10">
    <property type="entry name" value="Histidine kinase-like ATPase, C-terminal domain"/>
    <property type="match status" value="1"/>
</dbReference>
<dbReference type="FunFam" id="1.10.287.130:FF:000008">
    <property type="entry name" value="Two-component sensor histidine kinase"/>
    <property type="match status" value="1"/>
</dbReference>
<feature type="transmembrane region" description="Helical" evidence="14">
    <location>
        <begin position="12"/>
        <end position="31"/>
    </location>
</feature>
<dbReference type="Pfam" id="PF00512">
    <property type="entry name" value="HisKA"/>
    <property type="match status" value="1"/>
</dbReference>